<keyword evidence="1" id="KW-0614">Plasmid</keyword>
<geneLocation type="plasmid" evidence="2">
    <name>pmc64a</name>
</geneLocation>
<name>A0AAE6VQI1_AERME</name>
<dbReference type="GO" id="GO:0003677">
    <property type="term" value="F:DNA binding"/>
    <property type="evidence" value="ECO:0007669"/>
    <property type="project" value="InterPro"/>
</dbReference>
<dbReference type="GO" id="GO:0006259">
    <property type="term" value="P:DNA metabolic process"/>
    <property type="evidence" value="ECO:0007669"/>
    <property type="project" value="InterPro"/>
</dbReference>
<evidence type="ECO:0000313" key="2">
    <source>
        <dbReference type="Proteomes" id="UP000463871"/>
    </source>
</evidence>
<reference evidence="1 2" key="1">
    <citation type="submission" date="2020-01" db="EMBL/GenBank/DDBJ databases">
        <title>Complete genome of Aeromonas media MC64.</title>
        <authorList>
            <person name="Cao G."/>
            <person name="Fu J."/>
            <person name="Zhong C."/>
        </authorList>
    </citation>
    <scope>NUCLEOTIDE SEQUENCE [LARGE SCALE GENOMIC DNA]</scope>
    <source>
        <strain evidence="1 2">MC64</strain>
        <plasmid evidence="2">pmc64a</plasmid>
    </source>
</reference>
<dbReference type="RefSeq" id="WP_114522809.1">
    <property type="nucleotide sequence ID" value="NZ_CAWPID010000002.1"/>
</dbReference>
<accession>A0AAE6VQI1</accession>
<proteinExistence type="predicted"/>
<gene>
    <name evidence="1" type="ORF">GWI30_22720</name>
</gene>
<sequence length="212" mass="23472">MSIKDSLYEALKALRPKVAKDAVAQERFSTEANQFMRVVLHNPASTRTRTGQLVDMFSTVFTSGLSWAPTARHVSLLTGEDGTLQLYVHYQGQIRLAGTKGVIERVTADLLYESDDFTFFGADKVPELRRKLLKGGLGEAIGGYTVSHLKTGGVHVELFDAESLQKAENAGMSFGSGDFWTGPHRREMQRKSLINATASRWLELSYTLPCLN</sequence>
<protein>
    <submittedName>
        <fullName evidence="1">Uncharacterized protein</fullName>
    </submittedName>
</protein>
<organism evidence="1 2">
    <name type="scientific">Aeromonas media</name>
    <dbReference type="NCBI Taxonomy" id="651"/>
    <lineage>
        <taxon>Bacteria</taxon>
        <taxon>Pseudomonadati</taxon>
        <taxon>Pseudomonadota</taxon>
        <taxon>Gammaproteobacteria</taxon>
        <taxon>Aeromonadales</taxon>
        <taxon>Aeromonadaceae</taxon>
        <taxon>Aeromonas</taxon>
    </lineage>
</organism>
<dbReference type="InterPro" id="IPR018330">
    <property type="entry name" value="RecT_fam"/>
</dbReference>
<dbReference type="AlphaFoldDB" id="A0AAE6VQI1"/>
<evidence type="ECO:0000313" key="1">
    <source>
        <dbReference type="EMBL" id="QHQ53656.1"/>
    </source>
</evidence>
<dbReference type="Proteomes" id="UP000463871">
    <property type="component" value="Plasmid pMC64A"/>
</dbReference>
<dbReference type="Pfam" id="PF03837">
    <property type="entry name" value="RecT"/>
    <property type="match status" value="1"/>
</dbReference>
<dbReference type="EMBL" id="CP047963">
    <property type="protein sequence ID" value="QHQ53656.1"/>
    <property type="molecule type" value="Genomic_DNA"/>
</dbReference>